<dbReference type="InterPro" id="IPR000623">
    <property type="entry name" value="Shikimate_kinase/TSH1"/>
</dbReference>
<keyword evidence="11" id="KW-0963">Cytoplasm</keyword>
<evidence type="ECO:0000256" key="8">
    <source>
        <dbReference type="ARBA" id="ARBA00022840"/>
    </source>
</evidence>
<comment type="caution">
    <text evidence="12">The sequence shown here is derived from an EMBL/GenBank/DDBJ whole genome shotgun (WGS) entry which is preliminary data.</text>
</comment>
<keyword evidence="7 11" id="KW-0418">Kinase</keyword>
<evidence type="ECO:0000256" key="11">
    <source>
        <dbReference type="HAMAP-Rule" id="MF_00109"/>
    </source>
</evidence>
<feature type="binding site" evidence="11">
    <location>
        <position position="88"/>
    </location>
    <ligand>
        <name>substrate</name>
    </ligand>
</feature>
<dbReference type="RefSeq" id="WP_390303500.1">
    <property type="nucleotide sequence ID" value="NZ_JBHULI010000025.1"/>
</dbReference>
<comment type="function">
    <text evidence="11">Catalyzes the specific phosphorylation of the 3-hydroxyl group of shikimic acid using ATP as a cosubstrate.</text>
</comment>
<evidence type="ECO:0000256" key="5">
    <source>
        <dbReference type="ARBA" id="ARBA00022679"/>
    </source>
</evidence>
<evidence type="ECO:0000256" key="1">
    <source>
        <dbReference type="ARBA" id="ARBA00004842"/>
    </source>
</evidence>
<accession>A0ABW5JL45</accession>
<dbReference type="GO" id="GO:0016301">
    <property type="term" value="F:kinase activity"/>
    <property type="evidence" value="ECO:0007669"/>
    <property type="project" value="UniProtKB-KW"/>
</dbReference>
<keyword evidence="4 11" id="KW-0028">Amino-acid biosynthesis</keyword>
<evidence type="ECO:0000256" key="6">
    <source>
        <dbReference type="ARBA" id="ARBA00022741"/>
    </source>
</evidence>
<dbReference type="EC" id="2.7.1.71" evidence="3 11"/>
<keyword evidence="11" id="KW-0460">Magnesium</keyword>
<keyword evidence="8 11" id="KW-0067">ATP-binding</keyword>
<comment type="caution">
    <text evidence="11">Lacks conserved residue(s) required for the propagation of feature annotation.</text>
</comment>
<comment type="pathway">
    <text evidence="1 11">Metabolic intermediate biosynthesis; chorismate biosynthesis; chorismate from D-erythrose 4-phosphate and phosphoenolpyruvate: step 5/7.</text>
</comment>
<dbReference type="HAMAP" id="MF_00109">
    <property type="entry name" value="Shikimate_kinase"/>
    <property type="match status" value="1"/>
</dbReference>
<dbReference type="InterPro" id="IPR027417">
    <property type="entry name" value="P-loop_NTPase"/>
</dbReference>
<dbReference type="EMBL" id="JBHULI010000025">
    <property type="protein sequence ID" value="MFD2533354.1"/>
    <property type="molecule type" value="Genomic_DNA"/>
</dbReference>
<dbReference type="PANTHER" id="PTHR21087:SF16">
    <property type="entry name" value="SHIKIMATE KINASE 1, CHLOROPLASTIC"/>
    <property type="match status" value="1"/>
</dbReference>
<feature type="binding site" evidence="11">
    <location>
        <position position="126"/>
    </location>
    <ligand>
        <name>ATP</name>
        <dbReference type="ChEBI" id="CHEBI:30616"/>
    </ligand>
</feature>
<dbReference type="InterPro" id="IPR031322">
    <property type="entry name" value="Shikimate/glucono_kinase"/>
</dbReference>
<feature type="binding site" evidence="11">
    <location>
        <position position="24"/>
    </location>
    <ligand>
        <name>Mg(2+)</name>
        <dbReference type="ChEBI" id="CHEBI:18420"/>
    </ligand>
</feature>
<keyword evidence="13" id="KW-1185">Reference proteome</keyword>
<evidence type="ECO:0000313" key="12">
    <source>
        <dbReference type="EMBL" id="MFD2533354.1"/>
    </source>
</evidence>
<evidence type="ECO:0000256" key="4">
    <source>
        <dbReference type="ARBA" id="ARBA00022605"/>
    </source>
</evidence>
<evidence type="ECO:0000256" key="10">
    <source>
        <dbReference type="ARBA" id="ARBA00048567"/>
    </source>
</evidence>
<proteinExistence type="inferred from homology"/>
<gene>
    <name evidence="11" type="primary">aroK</name>
    <name evidence="12" type="ORF">ACFSVN_12940</name>
</gene>
<evidence type="ECO:0000256" key="3">
    <source>
        <dbReference type="ARBA" id="ARBA00012154"/>
    </source>
</evidence>
<comment type="subcellular location">
    <subcellularLocation>
        <location evidence="11">Cytoplasm</location>
    </subcellularLocation>
</comment>
<organism evidence="12 13">
    <name type="scientific">Gracilimonas halophila</name>
    <dbReference type="NCBI Taxonomy" id="1834464"/>
    <lineage>
        <taxon>Bacteria</taxon>
        <taxon>Pseudomonadati</taxon>
        <taxon>Balneolota</taxon>
        <taxon>Balneolia</taxon>
        <taxon>Balneolales</taxon>
        <taxon>Balneolaceae</taxon>
        <taxon>Gracilimonas</taxon>
    </lineage>
</organism>
<dbReference type="CDD" id="cd00464">
    <property type="entry name" value="SK"/>
    <property type="match status" value="1"/>
</dbReference>
<dbReference type="Proteomes" id="UP001597460">
    <property type="component" value="Unassembled WGS sequence"/>
</dbReference>
<keyword evidence="11" id="KW-0479">Metal-binding</keyword>
<evidence type="ECO:0000313" key="13">
    <source>
        <dbReference type="Proteomes" id="UP001597460"/>
    </source>
</evidence>
<dbReference type="Gene3D" id="3.40.50.300">
    <property type="entry name" value="P-loop containing nucleotide triphosphate hydrolases"/>
    <property type="match status" value="1"/>
</dbReference>
<evidence type="ECO:0000256" key="7">
    <source>
        <dbReference type="ARBA" id="ARBA00022777"/>
    </source>
</evidence>
<comment type="subunit">
    <text evidence="11">Monomer.</text>
</comment>
<keyword evidence="6 11" id="KW-0547">Nucleotide-binding</keyword>
<protein>
    <recommendedName>
        <fullName evidence="3 11">Shikimate kinase</fullName>
        <shortName evidence="11">SK</shortName>
        <ecNumber evidence="3 11">2.7.1.71</ecNumber>
    </recommendedName>
</protein>
<feature type="binding site" evidence="11">
    <location>
        <position position="153"/>
    </location>
    <ligand>
        <name>substrate</name>
    </ligand>
</feature>
<keyword evidence="9 11" id="KW-0057">Aromatic amino acid biosynthesis</keyword>
<name>A0ABW5JL45_9BACT</name>
<feature type="binding site" evidence="11">
    <location>
        <begin position="20"/>
        <end position="25"/>
    </location>
    <ligand>
        <name>ATP</name>
        <dbReference type="ChEBI" id="CHEBI:30616"/>
    </ligand>
</feature>
<dbReference type="Pfam" id="PF01202">
    <property type="entry name" value="SKI"/>
    <property type="match status" value="1"/>
</dbReference>
<evidence type="ECO:0000256" key="9">
    <source>
        <dbReference type="ARBA" id="ARBA00023141"/>
    </source>
</evidence>
<dbReference type="PRINTS" id="PR01100">
    <property type="entry name" value="SHIKIMTKNASE"/>
</dbReference>
<dbReference type="PROSITE" id="PS01128">
    <property type="entry name" value="SHIKIMATE_KINASE"/>
    <property type="match status" value="1"/>
</dbReference>
<feature type="binding site" evidence="11">
    <location>
        <position position="66"/>
    </location>
    <ligand>
        <name>substrate</name>
    </ligand>
</feature>
<sequence length="187" mass="21341">MNANKLEDHKGSIYLCGFMASGKSTLGKVLAEKLGWDFRDLDTVIEEKEGMPITEIFVKKGEDYFRRKEWEYLLSLTREFKGIVALGGGALQDQRIVDHLKVHGLLVFVDTPMELITERVYDSEERPILFDESGKIKSKETLFTELKALYSGRIDLYKQAQITIKTSLFSSVQEMAEAAKDKISRHV</sequence>
<reference evidence="13" key="1">
    <citation type="journal article" date="2019" name="Int. J. Syst. Evol. Microbiol.">
        <title>The Global Catalogue of Microorganisms (GCM) 10K type strain sequencing project: providing services to taxonomists for standard genome sequencing and annotation.</title>
        <authorList>
            <consortium name="The Broad Institute Genomics Platform"/>
            <consortium name="The Broad Institute Genome Sequencing Center for Infectious Disease"/>
            <person name="Wu L."/>
            <person name="Ma J."/>
        </authorList>
    </citation>
    <scope>NUCLEOTIDE SEQUENCE [LARGE SCALE GENOMIC DNA]</scope>
    <source>
        <strain evidence="13">KCTC 52042</strain>
    </source>
</reference>
<comment type="similarity">
    <text evidence="2 11">Belongs to the shikimate kinase family.</text>
</comment>
<dbReference type="PANTHER" id="PTHR21087">
    <property type="entry name" value="SHIKIMATE KINASE"/>
    <property type="match status" value="1"/>
</dbReference>
<dbReference type="InterPro" id="IPR023000">
    <property type="entry name" value="Shikimate_kinase_CS"/>
</dbReference>
<comment type="catalytic activity">
    <reaction evidence="10 11">
        <text>shikimate + ATP = 3-phosphoshikimate + ADP + H(+)</text>
        <dbReference type="Rhea" id="RHEA:13121"/>
        <dbReference type="ChEBI" id="CHEBI:15378"/>
        <dbReference type="ChEBI" id="CHEBI:30616"/>
        <dbReference type="ChEBI" id="CHEBI:36208"/>
        <dbReference type="ChEBI" id="CHEBI:145989"/>
        <dbReference type="ChEBI" id="CHEBI:456216"/>
        <dbReference type="EC" id="2.7.1.71"/>
    </reaction>
</comment>
<evidence type="ECO:0000256" key="2">
    <source>
        <dbReference type="ARBA" id="ARBA00006997"/>
    </source>
</evidence>
<keyword evidence="5 11" id="KW-0808">Transferase</keyword>
<dbReference type="SUPFAM" id="SSF52540">
    <property type="entry name" value="P-loop containing nucleoside triphosphate hydrolases"/>
    <property type="match status" value="1"/>
</dbReference>
<comment type="cofactor">
    <cofactor evidence="11">
        <name>Mg(2+)</name>
        <dbReference type="ChEBI" id="CHEBI:18420"/>
    </cofactor>
    <text evidence="11">Binds 1 Mg(2+) ion per subunit.</text>
</comment>
<feature type="binding site" evidence="11">
    <location>
        <position position="42"/>
    </location>
    <ligand>
        <name>substrate</name>
    </ligand>
</feature>